<protein>
    <submittedName>
        <fullName evidence="2">MBL fold metallo-hydrolase</fullName>
    </submittedName>
</protein>
<dbReference type="Pfam" id="PF00753">
    <property type="entry name" value="Lactamase_B"/>
    <property type="match status" value="1"/>
</dbReference>
<dbReference type="SUPFAM" id="SSF56281">
    <property type="entry name" value="Metallo-hydrolase/oxidoreductase"/>
    <property type="match status" value="1"/>
</dbReference>
<proteinExistence type="predicted"/>
<feature type="domain" description="Metallo-beta-lactamase" evidence="1">
    <location>
        <begin position="22"/>
        <end position="246"/>
    </location>
</feature>
<dbReference type="AlphaFoldDB" id="A0A9D2N2L7"/>
<dbReference type="SMART" id="SM00849">
    <property type="entry name" value="Lactamase_B"/>
    <property type="match status" value="1"/>
</dbReference>
<evidence type="ECO:0000259" key="1">
    <source>
        <dbReference type="SMART" id="SM00849"/>
    </source>
</evidence>
<dbReference type="InterPro" id="IPR050662">
    <property type="entry name" value="Sec-metab_biosynth-thioest"/>
</dbReference>
<reference evidence="2" key="1">
    <citation type="journal article" date="2021" name="PeerJ">
        <title>Extensive microbial diversity within the chicken gut microbiome revealed by metagenomics and culture.</title>
        <authorList>
            <person name="Gilroy R."/>
            <person name="Ravi A."/>
            <person name="Getino M."/>
            <person name="Pursley I."/>
            <person name="Horton D.L."/>
            <person name="Alikhan N.F."/>
            <person name="Baker D."/>
            <person name="Gharbi K."/>
            <person name="Hall N."/>
            <person name="Watson M."/>
            <person name="Adriaenssens E.M."/>
            <person name="Foster-Nyarko E."/>
            <person name="Jarju S."/>
            <person name="Secka A."/>
            <person name="Antonio M."/>
            <person name="Oren A."/>
            <person name="Chaudhuri R.R."/>
            <person name="La Ragione R."/>
            <person name="Hildebrand F."/>
            <person name="Pallen M.J."/>
        </authorList>
    </citation>
    <scope>NUCLEOTIDE SEQUENCE</scope>
    <source>
        <strain evidence="2">CHK180-15479</strain>
    </source>
</reference>
<dbReference type="InterPro" id="IPR001279">
    <property type="entry name" value="Metallo-B-lactamas"/>
</dbReference>
<dbReference type="PANTHER" id="PTHR23131">
    <property type="entry name" value="ENDORIBONUCLEASE LACTB2"/>
    <property type="match status" value="1"/>
</dbReference>
<dbReference type="Proteomes" id="UP000823910">
    <property type="component" value="Unassembled WGS sequence"/>
</dbReference>
<accession>A0A9D2N2L7</accession>
<dbReference type="PANTHER" id="PTHR23131:SF4">
    <property type="entry name" value="METALLO-BETA-LACTAMASE SUPERFAMILY POTEIN"/>
    <property type="match status" value="1"/>
</dbReference>
<dbReference type="EMBL" id="DWWT01000067">
    <property type="protein sequence ID" value="HJC06994.1"/>
    <property type="molecule type" value="Genomic_DNA"/>
</dbReference>
<evidence type="ECO:0000313" key="2">
    <source>
        <dbReference type="EMBL" id="HJC06994.1"/>
    </source>
</evidence>
<reference evidence="2" key="2">
    <citation type="submission" date="2021-04" db="EMBL/GenBank/DDBJ databases">
        <authorList>
            <person name="Gilroy R."/>
        </authorList>
    </citation>
    <scope>NUCLEOTIDE SEQUENCE</scope>
    <source>
        <strain evidence="2">CHK180-15479</strain>
    </source>
</reference>
<dbReference type="Gene3D" id="3.60.15.10">
    <property type="entry name" value="Ribonuclease Z/Hydroxyacylglutathione hydrolase-like"/>
    <property type="match status" value="1"/>
</dbReference>
<sequence>MIMRLPGIYEERLSRSRDGETEINIFLIPGKRGERSLMIDAGFKDRSCLAQMERALSCLDITYDKLDIFLTHKHHDHSGLASEYAELGARILMNPEENRHHYDCLYYNNDKGPEDEQYQVLRSVGVTPEKTPEIWEMFMEIRRRVKENRGWEFEVTAFPYLPVRAGKKLSYGNYEFEAVPLKGHTYGQMGLFEERQHLLFSADQVIDGIVPIVGTTFPDEHLLEGYFQSLDQFLRRYKNCMLLPAHNEPIWDVKRVVNRILYAYREKVDLMRQILYRSRREMTVRQVACIAYGMREVPEDTKEFVKLKMVMSKTFSCLEYLRDRDLVIRSEREGTFYWQSAEL</sequence>
<organism evidence="2 3">
    <name type="scientific">Candidatus Enterocloster excrementipullorum</name>
    <dbReference type="NCBI Taxonomy" id="2838559"/>
    <lineage>
        <taxon>Bacteria</taxon>
        <taxon>Bacillati</taxon>
        <taxon>Bacillota</taxon>
        <taxon>Clostridia</taxon>
        <taxon>Lachnospirales</taxon>
        <taxon>Lachnospiraceae</taxon>
        <taxon>Enterocloster</taxon>
    </lineage>
</organism>
<dbReference type="InterPro" id="IPR036866">
    <property type="entry name" value="RibonucZ/Hydroxyglut_hydro"/>
</dbReference>
<gene>
    <name evidence="2" type="ORF">H9704_12755</name>
</gene>
<evidence type="ECO:0000313" key="3">
    <source>
        <dbReference type="Proteomes" id="UP000823910"/>
    </source>
</evidence>
<comment type="caution">
    <text evidence="2">The sequence shown here is derived from an EMBL/GenBank/DDBJ whole genome shotgun (WGS) entry which is preliminary data.</text>
</comment>
<name>A0A9D2N2L7_9FIRM</name>